<proteinExistence type="predicted"/>
<dbReference type="RefSeq" id="WP_200195373.1">
    <property type="nucleotide sequence ID" value="NZ_JAENHM010000058.1"/>
</dbReference>
<organism evidence="1 2">
    <name type="scientific">Azospirillum endophyticum</name>
    <dbReference type="NCBI Taxonomy" id="2800326"/>
    <lineage>
        <taxon>Bacteria</taxon>
        <taxon>Pseudomonadati</taxon>
        <taxon>Pseudomonadota</taxon>
        <taxon>Alphaproteobacteria</taxon>
        <taxon>Rhodospirillales</taxon>
        <taxon>Azospirillaceae</taxon>
        <taxon>Azospirillum</taxon>
    </lineage>
</organism>
<evidence type="ECO:0008006" key="3">
    <source>
        <dbReference type="Google" id="ProtNLM"/>
    </source>
</evidence>
<keyword evidence="2" id="KW-1185">Reference proteome</keyword>
<gene>
    <name evidence="1" type="ORF">JHL17_18890</name>
</gene>
<evidence type="ECO:0000313" key="2">
    <source>
        <dbReference type="Proteomes" id="UP000652760"/>
    </source>
</evidence>
<dbReference type="Proteomes" id="UP000652760">
    <property type="component" value="Unassembled WGS sequence"/>
</dbReference>
<reference evidence="2" key="1">
    <citation type="submission" date="2021-01" db="EMBL/GenBank/DDBJ databases">
        <title>Genome public.</title>
        <authorList>
            <person name="Liu C."/>
            <person name="Sun Q."/>
        </authorList>
    </citation>
    <scope>NUCLEOTIDE SEQUENCE [LARGE SCALE GENOMIC DNA]</scope>
    <source>
        <strain evidence="2">YIM B02556</strain>
    </source>
</reference>
<accession>A0ABS1F7S4</accession>
<protein>
    <recommendedName>
        <fullName evidence="3">CopG family transcriptional regulator</fullName>
    </recommendedName>
</protein>
<evidence type="ECO:0000313" key="1">
    <source>
        <dbReference type="EMBL" id="MBK1839481.1"/>
    </source>
</evidence>
<name>A0ABS1F7S4_9PROT</name>
<comment type="caution">
    <text evidence="1">The sequence shown here is derived from an EMBL/GenBank/DDBJ whole genome shotgun (WGS) entry which is preliminary data.</text>
</comment>
<dbReference type="EMBL" id="JAENHM010000058">
    <property type="protein sequence ID" value="MBK1839481.1"/>
    <property type="molecule type" value="Genomic_DNA"/>
</dbReference>
<sequence length="90" mass="9742">MTARDQTTRASRGPATSQEVQLCVMVSSGGRDAIRAEAVRRGMTVRALVLEALRSANVPGLEGEEGGDRRIAAATLRARVWRDYRDGGTR</sequence>